<comment type="caution">
    <text evidence="11">The sequence shown here is derived from an EMBL/GenBank/DDBJ whole genome shotgun (WGS) entry which is preliminary data.</text>
</comment>
<dbReference type="InterPro" id="IPR000210">
    <property type="entry name" value="BTB/POZ_dom"/>
</dbReference>
<dbReference type="Pfam" id="PF00651">
    <property type="entry name" value="BTB"/>
    <property type="match status" value="1"/>
</dbReference>
<name>A0ABR4QQR3_9CEST</name>
<keyword evidence="12" id="KW-1185">Reference proteome</keyword>
<proteinExistence type="predicted"/>
<dbReference type="CDD" id="cd18186">
    <property type="entry name" value="BTB_POZ_ZBTB_KLHL-like"/>
    <property type="match status" value="1"/>
</dbReference>
<keyword evidence="2" id="KW-0479">Metal-binding</keyword>
<accession>A0ABR4QQR3</accession>
<keyword evidence="7" id="KW-0238">DNA-binding</keyword>
<comment type="subcellular location">
    <subcellularLocation>
        <location evidence="1">Nucleus</location>
    </subcellularLocation>
</comment>
<evidence type="ECO:0000256" key="8">
    <source>
        <dbReference type="ARBA" id="ARBA00023163"/>
    </source>
</evidence>
<organism evidence="11 12">
    <name type="scientific">Taenia crassiceps</name>
    <dbReference type="NCBI Taxonomy" id="6207"/>
    <lineage>
        <taxon>Eukaryota</taxon>
        <taxon>Metazoa</taxon>
        <taxon>Spiralia</taxon>
        <taxon>Lophotrochozoa</taxon>
        <taxon>Platyhelminthes</taxon>
        <taxon>Cestoda</taxon>
        <taxon>Eucestoda</taxon>
        <taxon>Cyclophyllidea</taxon>
        <taxon>Taeniidae</taxon>
        <taxon>Taenia</taxon>
    </lineage>
</organism>
<protein>
    <submittedName>
        <fullName evidence="11">Zinc finger and BTB domain-containing protein 8A</fullName>
    </submittedName>
</protein>
<dbReference type="SUPFAM" id="SSF51101">
    <property type="entry name" value="Mannose-binding lectins"/>
    <property type="match status" value="1"/>
</dbReference>
<gene>
    <name evidence="11" type="ORF">TcWFU_004506</name>
</gene>
<evidence type="ECO:0000256" key="2">
    <source>
        <dbReference type="ARBA" id="ARBA00022723"/>
    </source>
</evidence>
<evidence type="ECO:0000256" key="5">
    <source>
        <dbReference type="ARBA" id="ARBA00022833"/>
    </source>
</evidence>
<keyword evidence="9" id="KW-0539">Nucleus</keyword>
<keyword evidence="6" id="KW-0805">Transcription regulation</keyword>
<dbReference type="InterPro" id="IPR036404">
    <property type="entry name" value="Jacalin-like_lectin_dom_sf"/>
</dbReference>
<keyword evidence="5" id="KW-0862">Zinc</keyword>
<dbReference type="PROSITE" id="PS50097">
    <property type="entry name" value="BTB"/>
    <property type="match status" value="1"/>
</dbReference>
<evidence type="ECO:0000256" key="6">
    <source>
        <dbReference type="ARBA" id="ARBA00023015"/>
    </source>
</evidence>
<evidence type="ECO:0000256" key="3">
    <source>
        <dbReference type="ARBA" id="ARBA00022737"/>
    </source>
</evidence>
<keyword evidence="8" id="KW-0804">Transcription</keyword>
<dbReference type="Gene3D" id="3.30.710.10">
    <property type="entry name" value="Potassium Channel Kv1.1, Chain A"/>
    <property type="match status" value="1"/>
</dbReference>
<evidence type="ECO:0000313" key="12">
    <source>
        <dbReference type="Proteomes" id="UP001651158"/>
    </source>
</evidence>
<dbReference type="SUPFAM" id="SSF54695">
    <property type="entry name" value="POZ domain"/>
    <property type="match status" value="1"/>
</dbReference>
<keyword evidence="3" id="KW-0677">Repeat</keyword>
<feature type="domain" description="BTB" evidence="10">
    <location>
        <begin position="42"/>
        <end position="107"/>
    </location>
</feature>
<dbReference type="EMBL" id="JAKROA010000001">
    <property type="protein sequence ID" value="KAL5111980.1"/>
    <property type="molecule type" value="Genomic_DNA"/>
</dbReference>
<dbReference type="Gene3D" id="2.100.10.30">
    <property type="entry name" value="Jacalin-like lectin domain"/>
    <property type="match status" value="1"/>
</dbReference>
<keyword evidence="4" id="KW-0863">Zinc-finger</keyword>
<dbReference type="Proteomes" id="UP001651158">
    <property type="component" value="Unassembled WGS sequence"/>
</dbReference>
<dbReference type="InterPro" id="IPR050457">
    <property type="entry name" value="ZnFinger_BTB_dom_contain"/>
</dbReference>
<evidence type="ECO:0000259" key="10">
    <source>
        <dbReference type="PROSITE" id="PS50097"/>
    </source>
</evidence>
<evidence type="ECO:0000256" key="4">
    <source>
        <dbReference type="ARBA" id="ARBA00022771"/>
    </source>
</evidence>
<dbReference type="SMART" id="SM00225">
    <property type="entry name" value="BTB"/>
    <property type="match status" value="1"/>
</dbReference>
<evidence type="ECO:0000256" key="7">
    <source>
        <dbReference type="ARBA" id="ARBA00023125"/>
    </source>
</evidence>
<evidence type="ECO:0000256" key="9">
    <source>
        <dbReference type="ARBA" id="ARBA00023242"/>
    </source>
</evidence>
<evidence type="ECO:0000313" key="11">
    <source>
        <dbReference type="EMBL" id="KAL5111980.1"/>
    </source>
</evidence>
<evidence type="ECO:0000256" key="1">
    <source>
        <dbReference type="ARBA" id="ARBA00004123"/>
    </source>
</evidence>
<dbReference type="PANTHER" id="PTHR46105">
    <property type="entry name" value="AGAP004733-PA"/>
    <property type="match status" value="1"/>
</dbReference>
<dbReference type="InterPro" id="IPR011333">
    <property type="entry name" value="SKP1/BTB/POZ_sf"/>
</dbReference>
<reference evidence="11 12" key="1">
    <citation type="journal article" date="2022" name="Front. Cell. Infect. Microbiol.">
        <title>The Genomes of Two Strains of Taenia crassiceps the Animal Model for the Study of Human Cysticercosis.</title>
        <authorList>
            <person name="Bobes R.J."/>
            <person name="Estrada K."/>
            <person name="Rios-Valencia D.G."/>
            <person name="Calderon-Gallegos A."/>
            <person name="de la Torre P."/>
            <person name="Carrero J.C."/>
            <person name="Sanchez-Flores A."/>
            <person name="Laclette J.P."/>
        </authorList>
    </citation>
    <scope>NUCLEOTIDE SEQUENCE [LARGE SCALE GENOMIC DNA]</scope>
    <source>
        <strain evidence="11">WFUcys</strain>
    </source>
</reference>
<dbReference type="PANTHER" id="PTHR46105:SF5">
    <property type="entry name" value="ZINC FINGER AND BTB DOMAIN-CONTAINING PROTEIN 44 ISOFORM X1"/>
    <property type="match status" value="1"/>
</dbReference>
<sequence>MTSLMRSSRSPRLPDQNCQDKLHFMAEKSSLFAEMQKCGAFSNCTIDVDGTPFNVHLEILCASSEYFDNIIRRDSVIDDVVSLHNIAPSTFSTLLNYLYTGRIEVNLCNVLDVYVAADFLILNSVLDYCRKALSKSLQHETSPEAFDVILDILSRYDDALIFEDFALHRNLFKRKDVLQRLGVDYFFKYLRVKKRISLTDGRNALMGRYFIAKLQDILLEIFPEESRLITKEDYPTRVIQVKNAIATMPTYDESVDHVDERTYVTCENYPPTDWTICKIKFYIIPSWGGTPGLVGGADLEYRNIWTGERQMAPSPIGNFMLPSYEVEELELEEGETLSSIEVNSGWLVDKLVFVTSTGRRVGPFGHSSGGGLRKVTVNRCHNPRGDSSEMAYSCLALHGFSYSLVRTLGRPSWFNVHFLCAAVEGRCTLTIKI</sequence>